<feature type="non-terminal residue" evidence="3">
    <location>
        <position position="1"/>
    </location>
</feature>
<dbReference type="Gene3D" id="2.60.120.470">
    <property type="entry name" value="PITH domain"/>
    <property type="match status" value="1"/>
</dbReference>
<dbReference type="Proteomes" id="UP000054560">
    <property type="component" value="Unassembled WGS sequence"/>
</dbReference>
<dbReference type="Pfam" id="PF06201">
    <property type="entry name" value="PITH"/>
    <property type="match status" value="1"/>
</dbReference>
<dbReference type="AlphaFoldDB" id="A0A0L0FER3"/>
<protein>
    <recommendedName>
        <fullName evidence="2">PITH domain-containing protein</fullName>
    </recommendedName>
</protein>
<dbReference type="OrthoDB" id="2635at2759"/>
<reference evidence="3 4" key="1">
    <citation type="submission" date="2011-02" db="EMBL/GenBank/DDBJ databases">
        <title>The Genome Sequence of Sphaeroforma arctica JP610.</title>
        <authorList>
            <consortium name="The Broad Institute Genome Sequencing Platform"/>
            <person name="Russ C."/>
            <person name="Cuomo C."/>
            <person name="Young S.K."/>
            <person name="Zeng Q."/>
            <person name="Gargeya S."/>
            <person name="Alvarado L."/>
            <person name="Berlin A."/>
            <person name="Chapman S.B."/>
            <person name="Chen Z."/>
            <person name="Freedman E."/>
            <person name="Gellesch M."/>
            <person name="Goldberg J."/>
            <person name="Griggs A."/>
            <person name="Gujja S."/>
            <person name="Heilman E."/>
            <person name="Heiman D."/>
            <person name="Howarth C."/>
            <person name="Mehta T."/>
            <person name="Neiman D."/>
            <person name="Pearson M."/>
            <person name="Roberts A."/>
            <person name="Saif S."/>
            <person name="Shea T."/>
            <person name="Shenoy N."/>
            <person name="Sisk P."/>
            <person name="Stolte C."/>
            <person name="Sykes S."/>
            <person name="White J."/>
            <person name="Yandava C."/>
            <person name="Burger G."/>
            <person name="Gray M.W."/>
            <person name="Holland P.W.H."/>
            <person name="King N."/>
            <person name="Lang F.B.F."/>
            <person name="Roger A.J."/>
            <person name="Ruiz-Trillo I."/>
            <person name="Haas B."/>
            <person name="Nusbaum C."/>
            <person name="Birren B."/>
        </authorList>
    </citation>
    <scope>NUCLEOTIDE SEQUENCE [LARGE SCALE GENOMIC DNA]</scope>
    <source>
        <strain evidence="3 4">JP610</strain>
    </source>
</reference>
<feature type="domain" description="PITH" evidence="2">
    <location>
        <begin position="1"/>
        <end position="128"/>
    </location>
</feature>
<dbReference type="InterPro" id="IPR008979">
    <property type="entry name" value="Galactose-bd-like_sf"/>
</dbReference>
<organism evidence="3 4">
    <name type="scientific">Sphaeroforma arctica JP610</name>
    <dbReference type="NCBI Taxonomy" id="667725"/>
    <lineage>
        <taxon>Eukaryota</taxon>
        <taxon>Ichthyosporea</taxon>
        <taxon>Ichthyophonida</taxon>
        <taxon>Sphaeroforma</taxon>
    </lineage>
</organism>
<dbReference type="PANTHER" id="PTHR12175:SF1">
    <property type="entry name" value="PITH DOMAIN-CONTAINING PROTEIN 1"/>
    <property type="match status" value="1"/>
</dbReference>
<keyword evidence="4" id="KW-1185">Reference proteome</keyword>
<dbReference type="SUPFAM" id="SSF49785">
    <property type="entry name" value="Galactose-binding domain-like"/>
    <property type="match status" value="1"/>
</dbReference>
<dbReference type="GeneID" id="25912718"/>
<evidence type="ECO:0000313" key="4">
    <source>
        <dbReference type="Proteomes" id="UP000054560"/>
    </source>
</evidence>
<dbReference type="InterPro" id="IPR045099">
    <property type="entry name" value="PITH1-like"/>
</dbReference>
<dbReference type="EMBL" id="KQ243744">
    <property type="protein sequence ID" value="KNC75259.1"/>
    <property type="molecule type" value="Genomic_DNA"/>
</dbReference>
<comment type="similarity">
    <text evidence="1">Belongs to the PITHD1 family.</text>
</comment>
<accession>A0A0L0FER3</accession>
<dbReference type="PROSITE" id="PS51532">
    <property type="entry name" value="PITH"/>
    <property type="match status" value="1"/>
</dbReference>
<dbReference type="PANTHER" id="PTHR12175">
    <property type="entry name" value="AD039 HT014 THIOREDOXIN FAMILY TRP26"/>
    <property type="match status" value="1"/>
</dbReference>
<dbReference type="InterPro" id="IPR037047">
    <property type="entry name" value="PITH_dom_sf"/>
</dbReference>
<dbReference type="InterPro" id="IPR010400">
    <property type="entry name" value="PITH_dom"/>
</dbReference>
<evidence type="ECO:0000259" key="2">
    <source>
        <dbReference type="PROSITE" id="PS51532"/>
    </source>
</evidence>
<dbReference type="GO" id="GO:0005737">
    <property type="term" value="C:cytoplasm"/>
    <property type="evidence" value="ECO:0007669"/>
    <property type="project" value="UniProtKB-ARBA"/>
</dbReference>
<gene>
    <name evidence="3" type="ORF">SARC_12214</name>
</gene>
<evidence type="ECO:0000313" key="3">
    <source>
        <dbReference type="EMBL" id="KNC75259.1"/>
    </source>
</evidence>
<dbReference type="RefSeq" id="XP_014149161.1">
    <property type="nucleotide sequence ID" value="XM_014293686.1"/>
</dbReference>
<name>A0A0L0FER3_9EUKA</name>
<evidence type="ECO:0000256" key="1">
    <source>
        <dbReference type="ARBA" id="ARBA00025788"/>
    </source>
</evidence>
<sequence>KNIESDADEQLIITIPFTGHVSIKSIKIIAEGGEEHPKTLKVFGNREDIDFDNVDQLQPLQEISLNDDPRGEIVYPTRASKFQNLHSVTLFIESNHGGDTSKIYYIGFSGEHKNVSRKTVIAVYEANANPADHKVKDDLMPSSSIS</sequence>
<proteinExistence type="inferred from homology"/>
<dbReference type="eggNOG" id="KOG1730">
    <property type="taxonomic scope" value="Eukaryota"/>
</dbReference>